<organism evidence="7 8">
    <name type="scientific">Aspergillus pseudonomiae</name>
    <dbReference type="NCBI Taxonomy" id="1506151"/>
    <lineage>
        <taxon>Eukaryota</taxon>
        <taxon>Fungi</taxon>
        <taxon>Dikarya</taxon>
        <taxon>Ascomycota</taxon>
        <taxon>Pezizomycotina</taxon>
        <taxon>Eurotiomycetes</taxon>
        <taxon>Eurotiomycetidae</taxon>
        <taxon>Eurotiales</taxon>
        <taxon>Aspergillaceae</taxon>
        <taxon>Aspergillus</taxon>
        <taxon>Aspergillus subgen. Circumdati</taxon>
    </lineage>
</organism>
<dbReference type="InterPro" id="IPR006710">
    <property type="entry name" value="Glyco_hydro_43"/>
</dbReference>
<sequence length="480" mass="53800">MCTAPRHDFSTQECWGETLALLRWVSEDRGCLSVREPRKAIKLWGISSRQRQLPRVFWRLLISSSRLRATAMLRNYIISLAWLLGMVQAAPSENSKLHHPPNVFSKTDKYPFPNQGHIHAHDPNIVQHDNKFYLFKGGIQVPIFKSSSLSGPWTKVGTVLDGPSVIDKQNRTRPWAPTTVEWKGKFYCFYTISQDGVRNSAIGVASTDSIESGWTDHGGLIYTEKGPLAHVWPYTVSNAIDASFIADQQTGQPYLQFGSYWHGIFQVPLADDLLSVKNPEHPAAKNLVHLPDGNPKPDEGSFMSYKEPYYYLWFSHGKCCQFNKGFPTMGQEYSIRVGRSKDVRGPFVDKQGKELTEGGGNTVYDSNHGIVYAPGGLGVLPANTTDPDVLYYHYLNTSVGFSHGDALLGWNYLDYEDGWPVARGTENFAATVRPNYSFIVAAILCMCCLALILLPVRFTGQRLMLPFILLVATGFLWLHG</sequence>
<comment type="similarity">
    <text evidence="2 6">Belongs to the glycosyl hydrolase 43 family.</text>
</comment>
<dbReference type="CDD" id="cd18831">
    <property type="entry name" value="GH43_AnAbnA-like"/>
    <property type="match status" value="1"/>
</dbReference>
<dbReference type="InterPro" id="IPR023296">
    <property type="entry name" value="Glyco_hydro_beta-prop_sf"/>
</dbReference>
<proteinExistence type="inferred from homology"/>
<comment type="pathway">
    <text evidence="1">Glycan metabolism; L-arabinan degradation.</text>
</comment>
<dbReference type="Pfam" id="PF04616">
    <property type="entry name" value="Glyco_hydro_43"/>
    <property type="match status" value="1"/>
</dbReference>
<accession>A0A5N7DME5</accession>
<gene>
    <name evidence="7" type="ORF">BDV37DRAFT_28676</name>
</gene>
<dbReference type="Proteomes" id="UP000325579">
    <property type="component" value="Unassembled WGS sequence"/>
</dbReference>
<dbReference type="GO" id="GO:0005975">
    <property type="term" value="P:carbohydrate metabolic process"/>
    <property type="evidence" value="ECO:0007669"/>
    <property type="project" value="InterPro"/>
</dbReference>
<dbReference type="Gene3D" id="2.115.10.20">
    <property type="entry name" value="Glycosyl hydrolase domain, family 43"/>
    <property type="match status" value="1"/>
</dbReference>
<keyword evidence="4 6" id="KW-0378">Hydrolase</keyword>
<keyword evidence="5 6" id="KW-0326">Glycosidase</keyword>
<dbReference type="EMBL" id="ML736749">
    <property type="protein sequence ID" value="KAE8407183.1"/>
    <property type="molecule type" value="Genomic_DNA"/>
</dbReference>
<dbReference type="RefSeq" id="XP_031944502.1">
    <property type="nucleotide sequence ID" value="XM_032087983.1"/>
</dbReference>
<evidence type="ECO:0000256" key="6">
    <source>
        <dbReference type="RuleBase" id="RU361187"/>
    </source>
</evidence>
<evidence type="ECO:0000256" key="4">
    <source>
        <dbReference type="ARBA" id="ARBA00022801"/>
    </source>
</evidence>
<evidence type="ECO:0000256" key="2">
    <source>
        <dbReference type="ARBA" id="ARBA00009865"/>
    </source>
</evidence>
<dbReference type="PANTHER" id="PTHR43301:SF5">
    <property type="entry name" value="ARABINAN ENDO-1,5-ALPHA-L-ARABINOSIDASE D-RELATED"/>
    <property type="match status" value="1"/>
</dbReference>
<keyword evidence="3" id="KW-0732">Signal</keyword>
<evidence type="ECO:0000256" key="3">
    <source>
        <dbReference type="ARBA" id="ARBA00022729"/>
    </source>
</evidence>
<accession>A0A5N6I0C2</accession>
<dbReference type="GeneID" id="43672674"/>
<dbReference type="AlphaFoldDB" id="A0A5N6I0C2"/>
<evidence type="ECO:0000313" key="7">
    <source>
        <dbReference type="EMBL" id="KAE8407183.1"/>
    </source>
</evidence>
<name>A0A5N6I0C2_9EURO</name>
<dbReference type="PANTHER" id="PTHR43301">
    <property type="entry name" value="ARABINAN ENDO-1,5-ALPHA-L-ARABINOSIDASE"/>
    <property type="match status" value="1"/>
</dbReference>
<keyword evidence="8" id="KW-1185">Reference proteome</keyword>
<dbReference type="InterPro" id="IPR050727">
    <property type="entry name" value="GH43_arabinanases"/>
</dbReference>
<evidence type="ECO:0000256" key="1">
    <source>
        <dbReference type="ARBA" id="ARBA00004834"/>
    </source>
</evidence>
<dbReference type="GO" id="GO:0004553">
    <property type="term" value="F:hydrolase activity, hydrolyzing O-glycosyl compounds"/>
    <property type="evidence" value="ECO:0007669"/>
    <property type="project" value="InterPro"/>
</dbReference>
<protein>
    <submittedName>
        <fullName evidence="7">Glycosyl hydrolase</fullName>
    </submittedName>
</protein>
<evidence type="ECO:0000313" key="8">
    <source>
        <dbReference type="Proteomes" id="UP000325579"/>
    </source>
</evidence>
<dbReference type="OrthoDB" id="195678at2759"/>
<reference evidence="7 8" key="1">
    <citation type="submission" date="2019-04" db="EMBL/GenBank/DDBJ databases">
        <authorList>
            <consortium name="DOE Joint Genome Institute"/>
            <person name="Mondo S."/>
            <person name="Kjaerbolling I."/>
            <person name="Vesth T."/>
            <person name="Frisvad J.C."/>
            <person name="Nybo J.L."/>
            <person name="Theobald S."/>
            <person name="Kildgaard S."/>
            <person name="Isbrandt T."/>
            <person name="Kuo A."/>
            <person name="Sato A."/>
            <person name="Lyhne E.K."/>
            <person name="Kogle M.E."/>
            <person name="Wiebenga A."/>
            <person name="Kun R.S."/>
            <person name="Lubbers R.J."/>
            <person name="Makela M.R."/>
            <person name="Barry K."/>
            <person name="Chovatia M."/>
            <person name="Clum A."/>
            <person name="Daum C."/>
            <person name="Haridas S."/>
            <person name="He G."/>
            <person name="LaButti K."/>
            <person name="Lipzen A."/>
            <person name="Riley R."/>
            <person name="Salamov A."/>
            <person name="Simmons B.A."/>
            <person name="Magnuson J.K."/>
            <person name="Henrissat B."/>
            <person name="Mortensen U.H."/>
            <person name="Larsen T.O."/>
            <person name="Devries R.P."/>
            <person name="Grigoriev I.V."/>
            <person name="Machida M."/>
            <person name="Baker S.E."/>
            <person name="Andersen M.R."/>
            <person name="Cantor M.N."/>
            <person name="Hua S.X."/>
        </authorList>
    </citation>
    <scope>NUCLEOTIDE SEQUENCE [LARGE SCALE GENOMIC DNA]</scope>
    <source>
        <strain evidence="7 8">CBS 119388</strain>
    </source>
</reference>
<dbReference type="SUPFAM" id="SSF75005">
    <property type="entry name" value="Arabinanase/levansucrase/invertase"/>
    <property type="match status" value="1"/>
</dbReference>
<evidence type="ECO:0000256" key="5">
    <source>
        <dbReference type="ARBA" id="ARBA00023295"/>
    </source>
</evidence>